<evidence type="ECO:0000313" key="9">
    <source>
        <dbReference type="Proteomes" id="UP001596270"/>
    </source>
</evidence>
<accession>A0ABW1U103</accession>
<dbReference type="PANTHER" id="PTHR10491">
    <property type="entry name" value="DTDP-4-DEHYDRORHAMNOSE REDUCTASE"/>
    <property type="match status" value="1"/>
</dbReference>
<comment type="caution">
    <text evidence="8">The sequence shown here is derived from an EMBL/GenBank/DDBJ whole genome shotgun (WGS) entry which is preliminary data.</text>
</comment>
<dbReference type="EC" id="1.1.1.133" evidence="3 6"/>
<dbReference type="GO" id="GO:0008831">
    <property type="term" value="F:dTDP-4-dehydrorhamnose reductase activity"/>
    <property type="evidence" value="ECO:0007669"/>
    <property type="project" value="UniProtKB-EC"/>
</dbReference>
<evidence type="ECO:0000256" key="4">
    <source>
        <dbReference type="ARBA" id="ARBA00017099"/>
    </source>
</evidence>
<evidence type="ECO:0000256" key="3">
    <source>
        <dbReference type="ARBA" id="ARBA00012929"/>
    </source>
</evidence>
<protein>
    <recommendedName>
        <fullName evidence="4 6">dTDP-4-dehydrorhamnose reductase</fullName>
        <ecNumber evidence="3 6">1.1.1.133</ecNumber>
    </recommendedName>
</protein>
<dbReference type="Proteomes" id="UP001596270">
    <property type="component" value="Unassembled WGS sequence"/>
</dbReference>
<reference evidence="9" key="1">
    <citation type="journal article" date="2019" name="Int. J. Syst. Evol. Microbiol.">
        <title>The Global Catalogue of Microorganisms (GCM) 10K type strain sequencing project: providing services to taxonomists for standard genome sequencing and annotation.</title>
        <authorList>
            <consortium name="The Broad Institute Genomics Platform"/>
            <consortium name="The Broad Institute Genome Sequencing Center for Infectious Disease"/>
            <person name="Wu L."/>
            <person name="Ma J."/>
        </authorList>
    </citation>
    <scope>NUCLEOTIDE SEQUENCE [LARGE SCALE GENOMIC DNA]</scope>
    <source>
        <strain evidence="9">CCUG 39402</strain>
    </source>
</reference>
<feature type="domain" description="RmlD-like substrate binding" evidence="7">
    <location>
        <begin position="3"/>
        <end position="295"/>
    </location>
</feature>
<organism evidence="8 9">
    <name type="scientific">Polaromonas aquatica</name>
    <dbReference type="NCBI Taxonomy" id="332657"/>
    <lineage>
        <taxon>Bacteria</taxon>
        <taxon>Pseudomonadati</taxon>
        <taxon>Pseudomonadota</taxon>
        <taxon>Betaproteobacteria</taxon>
        <taxon>Burkholderiales</taxon>
        <taxon>Comamonadaceae</taxon>
        <taxon>Polaromonas</taxon>
    </lineage>
</organism>
<dbReference type="NCBIfam" id="NF007440">
    <property type="entry name" value="PRK09987.1"/>
    <property type="match status" value="1"/>
</dbReference>
<evidence type="ECO:0000256" key="5">
    <source>
        <dbReference type="ARBA" id="ARBA00048200"/>
    </source>
</evidence>
<name>A0ABW1U103_9BURK</name>
<dbReference type="PANTHER" id="PTHR10491:SF4">
    <property type="entry name" value="METHIONINE ADENOSYLTRANSFERASE 2 SUBUNIT BETA"/>
    <property type="match status" value="1"/>
</dbReference>
<dbReference type="InterPro" id="IPR005913">
    <property type="entry name" value="dTDP_dehydrorham_reduct"/>
</dbReference>
<keyword evidence="9" id="KW-1185">Reference proteome</keyword>
<dbReference type="Gene3D" id="3.40.50.720">
    <property type="entry name" value="NAD(P)-binding Rossmann-like Domain"/>
    <property type="match status" value="1"/>
</dbReference>
<keyword evidence="6" id="KW-0521">NADP</keyword>
<dbReference type="CDD" id="cd05254">
    <property type="entry name" value="dTDP_HR_like_SDR_e"/>
    <property type="match status" value="1"/>
</dbReference>
<dbReference type="Pfam" id="PF04321">
    <property type="entry name" value="RmlD_sub_bind"/>
    <property type="match status" value="1"/>
</dbReference>
<dbReference type="EMBL" id="JBHSRS010000082">
    <property type="protein sequence ID" value="MFC6283170.1"/>
    <property type="molecule type" value="Genomic_DNA"/>
</dbReference>
<dbReference type="NCBIfam" id="TIGR01214">
    <property type="entry name" value="rmlD"/>
    <property type="match status" value="1"/>
</dbReference>
<proteinExistence type="inferred from homology"/>
<comment type="cofactor">
    <cofactor evidence="6">
        <name>Mg(2+)</name>
        <dbReference type="ChEBI" id="CHEBI:18420"/>
    </cofactor>
    <text evidence="6">Binds 1 Mg(2+) ion per monomer.</text>
</comment>
<dbReference type="SUPFAM" id="SSF51735">
    <property type="entry name" value="NAD(P)-binding Rossmann-fold domains"/>
    <property type="match status" value="1"/>
</dbReference>
<comment type="pathway">
    <text evidence="1 6">Carbohydrate biosynthesis; dTDP-L-rhamnose biosynthesis.</text>
</comment>
<dbReference type="RefSeq" id="WP_371436915.1">
    <property type="nucleotide sequence ID" value="NZ_JBHSRS010000082.1"/>
</dbReference>
<evidence type="ECO:0000313" key="8">
    <source>
        <dbReference type="EMBL" id="MFC6283170.1"/>
    </source>
</evidence>
<dbReference type="InterPro" id="IPR036291">
    <property type="entry name" value="NAD(P)-bd_dom_sf"/>
</dbReference>
<evidence type="ECO:0000259" key="7">
    <source>
        <dbReference type="Pfam" id="PF04321"/>
    </source>
</evidence>
<evidence type="ECO:0000256" key="2">
    <source>
        <dbReference type="ARBA" id="ARBA00010944"/>
    </source>
</evidence>
<keyword evidence="6 8" id="KW-0560">Oxidoreductase</keyword>
<comment type="similarity">
    <text evidence="2 6">Belongs to the dTDP-4-dehydrorhamnose reductase family.</text>
</comment>
<comment type="catalytic activity">
    <reaction evidence="5 6">
        <text>dTDP-beta-L-rhamnose + NADP(+) = dTDP-4-dehydro-beta-L-rhamnose + NADPH + H(+)</text>
        <dbReference type="Rhea" id="RHEA:21796"/>
        <dbReference type="ChEBI" id="CHEBI:15378"/>
        <dbReference type="ChEBI" id="CHEBI:57510"/>
        <dbReference type="ChEBI" id="CHEBI:57783"/>
        <dbReference type="ChEBI" id="CHEBI:58349"/>
        <dbReference type="ChEBI" id="CHEBI:62830"/>
        <dbReference type="EC" id="1.1.1.133"/>
    </reaction>
</comment>
<gene>
    <name evidence="8" type="primary">rfbD</name>
    <name evidence="8" type="ORF">ACFQND_18250</name>
</gene>
<evidence type="ECO:0000256" key="6">
    <source>
        <dbReference type="RuleBase" id="RU364082"/>
    </source>
</evidence>
<evidence type="ECO:0000256" key="1">
    <source>
        <dbReference type="ARBA" id="ARBA00004781"/>
    </source>
</evidence>
<dbReference type="InterPro" id="IPR029903">
    <property type="entry name" value="RmlD-like-bd"/>
</dbReference>
<sequence>MLKILLFGKNGQLGAELLRSLAVFGEVIAPERGQSGGDLANAADIRGAVLRVMPDIVVNAAAFTDVDAAEGQPDIARAINADAPALLARSCGETGAWFVHYSSDYVFDGSGGTRPWTEDDPARPLNAYGLSKLLGDQSVMQNCARHLIFRTSWLYAAHGENFAKKILRRLRKDGQLTVVNDQFGVPTAANWLADLTVVALARVLADERLAGLYHAAAAGETSWHGYACFVVEQAQKTGLLAGVPINAVRPVASTAYEQTARRPMNSRLDTSKLRRTFGLNPPDWQVGVANVVEELA</sequence>
<comment type="function">
    <text evidence="6">Catalyzes the reduction of dTDP-6-deoxy-L-lyxo-4-hexulose to yield dTDP-L-rhamnose.</text>
</comment>
<dbReference type="Gene3D" id="3.90.25.10">
    <property type="entry name" value="UDP-galactose 4-epimerase, domain 1"/>
    <property type="match status" value="1"/>
</dbReference>